<reference evidence="2 3" key="1">
    <citation type="submission" date="2022-05" db="EMBL/GenBank/DDBJ databases">
        <authorList>
            <consortium name="Genoscope - CEA"/>
            <person name="William W."/>
        </authorList>
    </citation>
    <scope>NUCLEOTIDE SEQUENCE [LARGE SCALE GENOMIC DNA]</scope>
</reference>
<name>A0ABN8M5X9_9CNID</name>
<evidence type="ECO:0000313" key="3">
    <source>
        <dbReference type="Proteomes" id="UP001159427"/>
    </source>
</evidence>
<proteinExistence type="predicted"/>
<feature type="non-terminal residue" evidence="2">
    <location>
        <position position="514"/>
    </location>
</feature>
<accession>A0ABN8M5X9</accession>
<protein>
    <submittedName>
        <fullName evidence="2">Uncharacterized protein</fullName>
    </submittedName>
</protein>
<organism evidence="2 3">
    <name type="scientific">Porites evermanni</name>
    <dbReference type="NCBI Taxonomy" id="104178"/>
    <lineage>
        <taxon>Eukaryota</taxon>
        <taxon>Metazoa</taxon>
        <taxon>Cnidaria</taxon>
        <taxon>Anthozoa</taxon>
        <taxon>Hexacorallia</taxon>
        <taxon>Scleractinia</taxon>
        <taxon>Fungiina</taxon>
        <taxon>Poritidae</taxon>
        <taxon>Porites</taxon>
    </lineage>
</organism>
<sequence length="514" mass="59130">MCSVCEGVSKLPSFKKRFLLRSERIGFDGKRDNSTIRNDFLSTFEMQQKLKEQKEKLDDKESQFFFLKSKNLRLRIRKRSLDEKLAEFARRGSMKAICHNLDKAAQNGYLKDRNTLLFLEVLLLWGGPRVATFVAINLCGPEIHSIYRWRNQHLVHLDGGFEENNLKVLGKLYKEAMSNLGVKHVPDLAAEDDTAILGQISYSERTDELLGFCGVTGADHKCLDYFTVVVGNGEQGYNTIVNAFNEYKIGPFACAIILNPLHPKLPRIPVLIMPTCNRFDHEFVFRQWQTVERLYEKELQDIVGPLIGHSSDGDSRRRKLMLQLGTNNVGSRETYQDIVISCQFAVILICYMRDNFPEQECCLELSGSDVLEDFWSKNGQWVGNHHNYYFGDLRRNVSHMIRLEEIRINPDAPDFAKPHPKQESIWHRQYEDGYEKANLYDYPVAGSEVDVWKEGMYEARRLARSVRMAPDNDAGGSEGDSSDDDDDHDNDSGVGDNSWFYRPFQYPGNRFGDL</sequence>
<feature type="compositionally biased region" description="Acidic residues" evidence="1">
    <location>
        <begin position="480"/>
        <end position="489"/>
    </location>
</feature>
<comment type="caution">
    <text evidence="2">The sequence shown here is derived from an EMBL/GenBank/DDBJ whole genome shotgun (WGS) entry which is preliminary data.</text>
</comment>
<feature type="region of interest" description="Disordered" evidence="1">
    <location>
        <begin position="468"/>
        <end position="514"/>
    </location>
</feature>
<dbReference type="EMBL" id="CALNXI010000249">
    <property type="protein sequence ID" value="CAH3023150.1"/>
    <property type="molecule type" value="Genomic_DNA"/>
</dbReference>
<evidence type="ECO:0000313" key="2">
    <source>
        <dbReference type="EMBL" id="CAH3023150.1"/>
    </source>
</evidence>
<keyword evidence="3" id="KW-1185">Reference proteome</keyword>
<dbReference type="Proteomes" id="UP001159427">
    <property type="component" value="Unassembled WGS sequence"/>
</dbReference>
<evidence type="ECO:0000256" key="1">
    <source>
        <dbReference type="SAM" id="MobiDB-lite"/>
    </source>
</evidence>
<gene>
    <name evidence="2" type="ORF">PEVE_00018247</name>
</gene>